<dbReference type="Gene3D" id="1.10.10.60">
    <property type="entry name" value="Homeodomain-like"/>
    <property type="match status" value="1"/>
</dbReference>
<proteinExistence type="predicted"/>
<evidence type="ECO:0000313" key="2">
    <source>
        <dbReference type="EMBL" id="MCL6270869.1"/>
    </source>
</evidence>
<organism evidence="2 3">
    <name type="scientific">Parendozoicomonas callyspongiae</name>
    <dbReference type="NCBI Taxonomy" id="2942213"/>
    <lineage>
        <taxon>Bacteria</taxon>
        <taxon>Pseudomonadati</taxon>
        <taxon>Pseudomonadota</taxon>
        <taxon>Gammaproteobacteria</taxon>
        <taxon>Oceanospirillales</taxon>
        <taxon>Endozoicomonadaceae</taxon>
        <taxon>Parendozoicomonas</taxon>
    </lineage>
</organism>
<dbReference type="Pfam" id="PF13936">
    <property type="entry name" value="HTH_38"/>
    <property type="match status" value="1"/>
</dbReference>
<dbReference type="RefSeq" id="WP_249700171.1">
    <property type="nucleotide sequence ID" value="NZ_JAMFLX010000017.1"/>
</dbReference>
<evidence type="ECO:0000313" key="3">
    <source>
        <dbReference type="Proteomes" id="UP001203338"/>
    </source>
</evidence>
<comment type="caution">
    <text evidence="2">The sequence shown here is derived from an EMBL/GenBank/DDBJ whole genome shotgun (WGS) entry which is preliminary data.</text>
</comment>
<protein>
    <submittedName>
        <fullName evidence="2">Helix-turn-helix domain-containing protein</fullName>
    </submittedName>
</protein>
<gene>
    <name evidence="2" type="ORF">M3P05_13140</name>
</gene>
<name>A0ABT0PHN0_9GAMM</name>
<dbReference type="InterPro" id="IPR025246">
    <property type="entry name" value="IS30-like_HTH"/>
</dbReference>
<dbReference type="PANTHER" id="PTHR10948">
    <property type="entry name" value="TRANSPOSASE"/>
    <property type="match status" value="1"/>
</dbReference>
<keyword evidence="3" id="KW-1185">Reference proteome</keyword>
<dbReference type="PANTHER" id="PTHR10948:SF23">
    <property type="entry name" value="TRANSPOSASE INSI FOR INSERTION SEQUENCE ELEMENT IS30A-RELATED"/>
    <property type="match status" value="1"/>
</dbReference>
<dbReference type="Proteomes" id="UP001203338">
    <property type="component" value="Unassembled WGS sequence"/>
</dbReference>
<reference evidence="2 3" key="1">
    <citation type="submission" date="2022-05" db="EMBL/GenBank/DDBJ databases">
        <authorList>
            <person name="Park J.-S."/>
        </authorList>
    </citation>
    <scope>NUCLEOTIDE SEQUENCE [LARGE SCALE GENOMIC DNA]</scope>
    <source>
        <strain evidence="2 3">2012CJ34-2</strain>
    </source>
</reference>
<accession>A0ABT0PHN0</accession>
<dbReference type="InterPro" id="IPR051917">
    <property type="entry name" value="Transposase-Integrase"/>
</dbReference>
<dbReference type="EMBL" id="JAMFLX010000017">
    <property type="protein sequence ID" value="MCL6270869.1"/>
    <property type="molecule type" value="Genomic_DNA"/>
</dbReference>
<evidence type="ECO:0000259" key="1">
    <source>
        <dbReference type="Pfam" id="PF13936"/>
    </source>
</evidence>
<sequence length="81" mass="9012">MSSQTRQYKQLTQGQRYQIEALLGKGHTQKEVALSIGISEGALSREIQRNSGESGYSAEVAHALATQRRKSARKHQLQNES</sequence>
<feature type="domain" description="Transposase IS30-like HTH" evidence="1">
    <location>
        <begin position="8"/>
        <end position="50"/>
    </location>
</feature>